<accession>A0A645CPS0</accession>
<gene>
    <name evidence="1" type="ORF">SDC9_125743</name>
</gene>
<evidence type="ECO:0000313" key="1">
    <source>
        <dbReference type="EMBL" id="MPM78732.1"/>
    </source>
</evidence>
<comment type="caution">
    <text evidence="1">The sequence shown here is derived from an EMBL/GenBank/DDBJ whole genome shotgun (WGS) entry which is preliminary data.</text>
</comment>
<name>A0A645CPS0_9ZZZZ</name>
<organism evidence="1">
    <name type="scientific">bioreactor metagenome</name>
    <dbReference type="NCBI Taxonomy" id="1076179"/>
    <lineage>
        <taxon>unclassified sequences</taxon>
        <taxon>metagenomes</taxon>
        <taxon>ecological metagenomes</taxon>
    </lineage>
</organism>
<reference evidence="1" key="1">
    <citation type="submission" date="2019-08" db="EMBL/GenBank/DDBJ databases">
        <authorList>
            <person name="Kucharzyk K."/>
            <person name="Murdoch R.W."/>
            <person name="Higgins S."/>
            <person name="Loffler F."/>
        </authorList>
    </citation>
    <scope>NUCLEOTIDE SEQUENCE</scope>
</reference>
<protein>
    <submittedName>
        <fullName evidence="1">Uncharacterized protein</fullName>
    </submittedName>
</protein>
<dbReference type="AlphaFoldDB" id="A0A645CPS0"/>
<proteinExistence type="predicted"/>
<sequence length="98" mass="10671">MPGELEFIPCMFPPALPIGNALALWAEPFIPPIPAIPLFPDEAAAEGVGGEEREETEVEADGEENLRIDKTSNCSSSLLLSRLFSSFCCKLPSINHWV</sequence>
<dbReference type="EMBL" id="VSSQ01028849">
    <property type="protein sequence ID" value="MPM78732.1"/>
    <property type="molecule type" value="Genomic_DNA"/>
</dbReference>